<organism evidence="1 2">
    <name type="scientific">Nocardia sputorum</name>
    <dbReference type="NCBI Taxonomy" id="2984338"/>
    <lineage>
        <taxon>Bacteria</taxon>
        <taxon>Bacillati</taxon>
        <taxon>Actinomycetota</taxon>
        <taxon>Actinomycetes</taxon>
        <taxon>Mycobacteriales</taxon>
        <taxon>Nocardiaceae</taxon>
        <taxon>Nocardia</taxon>
    </lineage>
</organism>
<sequence length="118" mass="12006">MPTGIRSTTRTLARFAAGGLLVNTVPHAVKGLAGERFPTPFANPPGVGLSSPTANVAWGAINLVIGSALLRGGLRTTGEKVATGAGGALMAFGLSYYFGRLDHTNRGPTTPFLAAPDT</sequence>
<gene>
    <name evidence="1" type="ORF">IFM12276_29540</name>
</gene>
<name>A0ABM8CY14_9NOCA</name>
<evidence type="ECO:0000313" key="1">
    <source>
        <dbReference type="EMBL" id="BDT99925.1"/>
    </source>
</evidence>
<proteinExistence type="predicted"/>
<accession>A0ABM8CY14</accession>
<keyword evidence="2" id="KW-1185">Reference proteome</keyword>
<dbReference type="RefSeq" id="WP_281880148.1">
    <property type="nucleotide sequence ID" value="NZ_AP026976.1"/>
</dbReference>
<dbReference type="Proteomes" id="UP001317870">
    <property type="component" value="Chromosome"/>
</dbReference>
<evidence type="ECO:0000313" key="2">
    <source>
        <dbReference type="Proteomes" id="UP001317870"/>
    </source>
</evidence>
<reference evidence="1 2" key="1">
    <citation type="submission" date="2022-11" db="EMBL/GenBank/DDBJ databases">
        <title>Genome Sequencing of Nocardia sp. ON39_IFM12276 and assembly.</title>
        <authorList>
            <person name="Shimojima M."/>
            <person name="Toyokawa M."/>
            <person name="Uesaka K."/>
        </authorList>
    </citation>
    <scope>NUCLEOTIDE SEQUENCE [LARGE SCALE GENOMIC DNA]</scope>
    <source>
        <strain evidence="1 2">IFM 12276</strain>
    </source>
</reference>
<protein>
    <recommendedName>
        <fullName evidence="3">Integral membrane protein</fullName>
    </recommendedName>
</protein>
<dbReference type="EMBL" id="AP026978">
    <property type="protein sequence ID" value="BDT99925.1"/>
    <property type="molecule type" value="Genomic_DNA"/>
</dbReference>
<evidence type="ECO:0008006" key="3">
    <source>
        <dbReference type="Google" id="ProtNLM"/>
    </source>
</evidence>